<dbReference type="InterPro" id="IPR001611">
    <property type="entry name" value="Leu-rich_rpt"/>
</dbReference>
<evidence type="ECO:0000256" key="8">
    <source>
        <dbReference type="ARBA" id="ARBA00022989"/>
    </source>
</evidence>
<comment type="subcellular location">
    <subcellularLocation>
        <location evidence="1">Cell membrane</location>
        <topology evidence="1">Single-pass type I membrane protein</topology>
    </subcellularLocation>
</comment>
<dbReference type="SMART" id="SM00369">
    <property type="entry name" value="LRR_TYP"/>
    <property type="match status" value="10"/>
</dbReference>
<name>A0A8T0RHC8_PANVG</name>
<dbReference type="Pfam" id="PF08263">
    <property type="entry name" value="LRRNT_2"/>
    <property type="match status" value="1"/>
</dbReference>
<dbReference type="GO" id="GO:0005886">
    <property type="term" value="C:plasma membrane"/>
    <property type="evidence" value="ECO:0007669"/>
    <property type="project" value="UniProtKB-SubCell"/>
</dbReference>
<dbReference type="FunFam" id="3.80.10.10:FF:000213">
    <property type="entry name" value="Tyrosine-sulfated glycopeptide receptor 1"/>
    <property type="match status" value="1"/>
</dbReference>
<evidence type="ECO:0000259" key="12">
    <source>
        <dbReference type="Pfam" id="PF08263"/>
    </source>
</evidence>
<gene>
    <name evidence="13" type="ORF">PVAP13_6KG281200</name>
</gene>
<dbReference type="PRINTS" id="PR00019">
    <property type="entry name" value="LEURICHRPT"/>
</dbReference>
<evidence type="ECO:0000256" key="11">
    <source>
        <dbReference type="SAM" id="SignalP"/>
    </source>
</evidence>
<reference evidence="13" key="1">
    <citation type="submission" date="2020-05" db="EMBL/GenBank/DDBJ databases">
        <title>WGS assembly of Panicum virgatum.</title>
        <authorList>
            <person name="Lovell J.T."/>
            <person name="Jenkins J."/>
            <person name="Shu S."/>
            <person name="Juenger T.E."/>
            <person name="Schmutz J."/>
        </authorList>
    </citation>
    <scope>NUCLEOTIDE SEQUENCE</scope>
    <source>
        <strain evidence="13">AP13</strain>
    </source>
</reference>
<evidence type="ECO:0000313" key="14">
    <source>
        <dbReference type="Proteomes" id="UP000823388"/>
    </source>
</evidence>
<evidence type="ECO:0000256" key="5">
    <source>
        <dbReference type="ARBA" id="ARBA00022692"/>
    </source>
</evidence>
<keyword evidence="5" id="KW-0812">Transmembrane</keyword>
<keyword evidence="8" id="KW-1133">Transmembrane helix</keyword>
<dbReference type="InterPro" id="IPR046956">
    <property type="entry name" value="RLP23-like"/>
</dbReference>
<protein>
    <recommendedName>
        <fullName evidence="12">Leucine-rich repeat-containing N-terminal plant-type domain-containing protein</fullName>
    </recommendedName>
</protein>
<feature type="signal peptide" evidence="11">
    <location>
        <begin position="1"/>
        <end position="26"/>
    </location>
</feature>
<sequence>MVCLHHFPSYLLLVTVILATSGGGASLCHQDQSAALLHLKASFRFPDTYSNCPAWFPFQGGNLSSWKVNTNCCTWEGVTCDSTSGHVTGLDLSSLCISGNLSSSDIFKLTSLHSLNLAYNNFDESPWPNPGFEQLTELKYLDLSYSGLSGALPVENGQLSSLVALNLSGLNLKDLNLKTLIDSLGSLQELYLENVNISASPTNLAHASSTNTTSSLKELTMGWCTITGGRFDTDLANLLFRSKLGNLVTLYLSGFDLKNLSLHTLINSLGNLQELHLGEVNISASPTNLAHASSTNTTSGLEELTMWLCTITSGRLDTVLTKLPFLSKLILGVTNISGPTPVPEHFVDFSSLAVLNLYSCRLTGTFPSWIFRIKSLMSLDVSANKNLRGELPEFIEGSALQELRLAGTKFSGKIPESIGSLRNLTMLDLNNCLFYGLIPLFAQWSMIRWVDLSSNNLTGSLPSDGYLSLHNLNRVDLSNNSISGAIPASLFSHPFLEYLYLSQNNFTGNFLLHPNISSSLREIDVSFNKLQGPLPNLLSKFVGLEWLDLSSNNLTGIVDLSFIKNYKELCFLSLSYNKLSVVEEDGNHSYLEHPIIWESGLGLGLASCNLSYVPKFLMRQRNIHYLDLSNNNIEGHIPDWLWRIGGTFPLSLNLSHNLFTSVATNLSNRSIGDLDLHSNKIEGALPLPPSGTYRLDYSNNHFNSSIMREFWSRISSAVFLSLANNSLIGEVSHLICNATEIGVLDLSFNSFSGLIPPCLLKHNELLEILNLRGNNFHGPLPQDIINECALQIIDLNGNKLEGKLPVSMINCQMLQVLDLGNNLIVDTYPEWLGVLPLLKVLVLKSNGFHGPIDYYGINKQTHPFYPKLQVLDLSSNSFNGSIPTRFLKQFKAMMVTSSGAPSMYIGTDLSSFPYKGYYGESVTVTLKGQETTVRILSVFMSLDLSNNNFEGIIPNEIGDLKSLKGLNLSRNSFTGEIPPRITNMLQLESLDLSYNQLSGEIPPAMAAMSFLEVLNLSYNHLSGMIPQSSQFSTFPNTSFLGNDRLCGKPLTRLCETNHAPSGAATPGSPKELNWEFLSVEVGVVSGLAIVAATMLLWGNGRSWVYWHVDKFWL</sequence>
<dbReference type="EMBL" id="CM029047">
    <property type="protein sequence ID" value="KAG2584193.1"/>
    <property type="molecule type" value="Genomic_DNA"/>
</dbReference>
<keyword evidence="9" id="KW-0472">Membrane</keyword>
<keyword evidence="14" id="KW-1185">Reference proteome</keyword>
<feature type="chain" id="PRO_5035745378" description="Leucine-rich repeat-containing N-terminal plant-type domain-containing protein" evidence="11">
    <location>
        <begin position="27"/>
        <end position="1113"/>
    </location>
</feature>
<organism evidence="13 14">
    <name type="scientific">Panicum virgatum</name>
    <name type="common">Blackwell switchgrass</name>
    <dbReference type="NCBI Taxonomy" id="38727"/>
    <lineage>
        <taxon>Eukaryota</taxon>
        <taxon>Viridiplantae</taxon>
        <taxon>Streptophyta</taxon>
        <taxon>Embryophyta</taxon>
        <taxon>Tracheophyta</taxon>
        <taxon>Spermatophyta</taxon>
        <taxon>Magnoliopsida</taxon>
        <taxon>Liliopsida</taxon>
        <taxon>Poales</taxon>
        <taxon>Poaceae</taxon>
        <taxon>PACMAD clade</taxon>
        <taxon>Panicoideae</taxon>
        <taxon>Panicodae</taxon>
        <taxon>Paniceae</taxon>
        <taxon>Panicinae</taxon>
        <taxon>Panicum</taxon>
        <taxon>Panicum sect. Hiantes</taxon>
    </lineage>
</organism>
<dbReference type="PANTHER" id="PTHR48061:SF14">
    <property type="entry name" value="LEUCINE-RICH REPEAT-CONTAINING N-TERMINAL PLANT-TYPE DOMAIN-CONTAINING PROTEIN"/>
    <property type="match status" value="1"/>
</dbReference>
<keyword evidence="7" id="KW-0677">Repeat</keyword>
<keyword evidence="6 11" id="KW-0732">Signal</keyword>
<dbReference type="InterPro" id="IPR003591">
    <property type="entry name" value="Leu-rich_rpt_typical-subtyp"/>
</dbReference>
<dbReference type="PANTHER" id="PTHR48061">
    <property type="entry name" value="LEUCINE-RICH REPEAT RECEPTOR PROTEIN KINASE EMS1-LIKE-RELATED"/>
    <property type="match status" value="1"/>
</dbReference>
<evidence type="ECO:0000256" key="10">
    <source>
        <dbReference type="ARBA" id="ARBA00023180"/>
    </source>
</evidence>
<proteinExistence type="inferred from homology"/>
<keyword evidence="4" id="KW-0433">Leucine-rich repeat</keyword>
<dbReference type="InterPro" id="IPR032675">
    <property type="entry name" value="LRR_dom_sf"/>
</dbReference>
<evidence type="ECO:0000256" key="3">
    <source>
        <dbReference type="ARBA" id="ARBA00022475"/>
    </source>
</evidence>
<evidence type="ECO:0000256" key="1">
    <source>
        <dbReference type="ARBA" id="ARBA00004251"/>
    </source>
</evidence>
<dbReference type="SUPFAM" id="SSF52058">
    <property type="entry name" value="L domain-like"/>
    <property type="match status" value="4"/>
</dbReference>
<comment type="similarity">
    <text evidence="2">Belongs to the RLP family.</text>
</comment>
<dbReference type="Pfam" id="PF00560">
    <property type="entry name" value="LRR_1"/>
    <property type="match status" value="11"/>
</dbReference>
<evidence type="ECO:0000256" key="7">
    <source>
        <dbReference type="ARBA" id="ARBA00022737"/>
    </source>
</evidence>
<evidence type="ECO:0000256" key="9">
    <source>
        <dbReference type="ARBA" id="ARBA00023136"/>
    </source>
</evidence>
<feature type="domain" description="Leucine-rich repeat-containing N-terminal plant-type" evidence="12">
    <location>
        <begin position="29"/>
        <end position="81"/>
    </location>
</feature>
<dbReference type="Gene3D" id="3.80.10.10">
    <property type="entry name" value="Ribonuclease Inhibitor"/>
    <property type="match status" value="2"/>
</dbReference>
<dbReference type="InterPro" id="IPR013210">
    <property type="entry name" value="LRR_N_plant-typ"/>
</dbReference>
<dbReference type="AlphaFoldDB" id="A0A8T0RHC8"/>
<keyword evidence="10" id="KW-0325">Glycoprotein</keyword>
<evidence type="ECO:0000256" key="2">
    <source>
        <dbReference type="ARBA" id="ARBA00009592"/>
    </source>
</evidence>
<keyword evidence="3" id="KW-1003">Cell membrane</keyword>
<evidence type="ECO:0000313" key="13">
    <source>
        <dbReference type="EMBL" id="KAG2584193.1"/>
    </source>
</evidence>
<dbReference type="Proteomes" id="UP000823388">
    <property type="component" value="Chromosome 6K"/>
</dbReference>
<dbReference type="Pfam" id="PF13855">
    <property type="entry name" value="LRR_8"/>
    <property type="match status" value="1"/>
</dbReference>
<dbReference type="PROSITE" id="PS51450">
    <property type="entry name" value="LRR"/>
    <property type="match status" value="1"/>
</dbReference>
<accession>A0A8T0RHC8</accession>
<evidence type="ECO:0000256" key="4">
    <source>
        <dbReference type="ARBA" id="ARBA00022614"/>
    </source>
</evidence>
<comment type="caution">
    <text evidence="13">The sequence shown here is derived from an EMBL/GenBank/DDBJ whole genome shotgun (WGS) entry which is preliminary data.</text>
</comment>
<evidence type="ECO:0000256" key="6">
    <source>
        <dbReference type="ARBA" id="ARBA00022729"/>
    </source>
</evidence>